<dbReference type="STRING" id="71999.KPaMU14_03010"/>
<comment type="caution">
    <text evidence="2">The sequence shown here is derived from an EMBL/GenBank/DDBJ whole genome shotgun (WGS) entry which is preliminary data.</text>
</comment>
<dbReference type="Proteomes" id="UP000009877">
    <property type="component" value="Unassembled WGS sequence"/>
</dbReference>
<evidence type="ECO:0000313" key="3">
    <source>
        <dbReference type="Proteomes" id="UP000009877"/>
    </source>
</evidence>
<dbReference type="EMBL" id="ANHZ02000020">
    <property type="protein sequence ID" value="EME35802.1"/>
    <property type="molecule type" value="Genomic_DNA"/>
</dbReference>
<keyword evidence="1" id="KW-0812">Transmembrane</keyword>
<organism evidence="2 3">
    <name type="scientific">Kocuria palustris PEL</name>
    <dbReference type="NCBI Taxonomy" id="1236550"/>
    <lineage>
        <taxon>Bacteria</taxon>
        <taxon>Bacillati</taxon>
        <taxon>Actinomycetota</taxon>
        <taxon>Actinomycetes</taxon>
        <taxon>Micrococcales</taxon>
        <taxon>Micrococcaceae</taxon>
        <taxon>Kocuria</taxon>
    </lineage>
</organism>
<evidence type="ECO:0000256" key="1">
    <source>
        <dbReference type="SAM" id="Phobius"/>
    </source>
</evidence>
<dbReference type="RefSeq" id="WP_006215428.1">
    <property type="nucleotide sequence ID" value="NZ_ANHZ02000020.1"/>
</dbReference>
<name>M2WBE8_9MICC</name>
<sequence length="342" mass="36400">MTAQTEFHAAVDRVGAARRAEEDQDWALTAGGRLLMEEVLERRIVEALDEVAEQVAAAQEPAQELFGDPLTWARGQEAAWREQGVALKAPPTTSPRDFAVETLIIASFYAGLFLLYELITWSWADPLKLSFLLAPLALALTSRTIAAVHTAVTAARSHTAGVLAAVAAALPGIALSVGAFALGNPVTLPGTAMLGFLGAVVAYALLAWATALAWPARPARTAAPHDDASWYGALGAALRSRGDLTDSRVKEILAEARSHAQEAGTSPAEEFGAAEAYAQRFAPNRAVAARRRAWLMTGVAGLALLTSVLSLIDGQLRPWTGLWLLLVVVIAALEWRRARKLS</sequence>
<keyword evidence="1" id="KW-0472">Membrane</keyword>
<proteinExistence type="predicted"/>
<keyword evidence="1" id="KW-1133">Transmembrane helix</keyword>
<protein>
    <submittedName>
        <fullName evidence="2">Uncharacterized protein</fullName>
    </submittedName>
</protein>
<gene>
    <name evidence="2" type="ORF">C884_01202</name>
</gene>
<accession>M2WBE8</accession>
<feature type="transmembrane region" description="Helical" evidence="1">
    <location>
        <begin position="98"/>
        <end position="123"/>
    </location>
</feature>
<feature type="transmembrane region" description="Helical" evidence="1">
    <location>
        <begin position="318"/>
        <end position="335"/>
    </location>
</feature>
<feature type="transmembrane region" description="Helical" evidence="1">
    <location>
        <begin position="160"/>
        <end position="182"/>
    </location>
</feature>
<dbReference type="AlphaFoldDB" id="M2WBE8"/>
<feature type="transmembrane region" description="Helical" evidence="1">
    <location>
        <begin position="293"/>
        <end position="312"/>
    </location>
</feature>
<feature type="transmembrane region" description="Helical" evidence="1">
    <location>
        <begin position="194"/>
        <end position="214"/>
    </location>
</feature>
<evidence type="ECO:0000313" key="2">
    <source>
        <dbReference type="EMBL" id="EME35802.1"/>
    </source>
</evidence>
<feature type="transmembrane region" description="Helical" evidence="1">
    <location>
        <begin position="129"/>
        <end position="148"/>
    </location>
</feature>
<reference evidence="2 3" key="1">
    <citation type="journal article" date="2014" name="Genome Announc.">
        <title>Draft Genome Sequence of Kocuria palustris PEL.</title>
        <authorList>
            <person name="Sharma G."/>
            <person name="Khatri I."/>
            <person name="Subramanian S."/>
        </authorList>
    </citation>
    <scope>NUCLEOTIDE SEQUENCE [LARGE SCALE GENOMIC DNA]</scope>
    <source>
        <strain evidence="2 3">PEL</strain>
    </source>
</reference>
<keyword evidence="3" id="KW-1185">Reference proteome</keyword>